<reference evidence="2 3" key="1">
    <citation type="submission" date="2016-04" db="EMBL/GenBank/DDBJ databases">
        <authorList>
            <person name="Evans L.H."/>
            <person name="Alamgir A."/>
            <person name="Owens N."/>
            <person name="Weber N.D."/>
            <person name="Virtaneva K."/>
            <person name="Barbian K."/>
            <person name="Babar A."/>
            <person name="Rosenke K."/>
        </authorList>
    </citation>
    <scope>NUCLEOTIDE SEQUENCE [LARGE SCALE GENOMIC DNA]</scope>
    <source>
        <strain evidence="2 3">LMa1</strain>
    </source>
</reference>
<comment type="caution">
    <text evidence="2">The sequence shown here is derived from an EMBL/GenBank/DDBJ whole genome shotgun (WGS) entry which is preliminary data.</text>
</comment>
<evidence type="ECO:0000313" key="2">
    <source>
        <dbReference type="EMBL" id="OAT79488.1"/>
    </source>
</evidence>
<accession>A0A1B7LAY4</accession>
<gene>
    <name evidence="2" type="ORF">A6M21_15770</name>
</gene>
<dbReference type="EMBL" id="LYVF01000195">
    <property type="protein sequence ID" value="OAT79488.1"/>
    <property type="molecule type" value="Genomic_DNA"/>
</dbReference>
<dbReference type="OrthoDB" id="1804652at2"/>
<dbReference type="Pfam" id="PF17762">
    <property type="entry name" value="HTH_ParB"/>
    <property type="match status" value="1"/>
</dbReference>
<evidence type="ECO:0000259" key="1">
    <source>
        <dbReference type="Pfam" id="PF17762"/>
    </source>
</evidence>
<dbReference type="Proteomes" id="UP000078532">
    <property type="component" value="Unassembled WGS sequence"/>
</dbReference>
<organism evidence="2 3">
    <name type="scientific">Desulfotomaculum copahuensis</name>
    <dbReference type="NCBI Taxonomy" id="1838280"/>
    <lineage>
        <taxon>Bacteria</taxon>
        <taxon>Bacillati</taxon>
        <taxon>Bacillota</taxon>
        <taxon>Clostridia</taxon>
        <taxon>Eubacteriales</taxon>
        <taxon>Desulfotomaculaceae</taxon>
        <taxon>Desulfotomaculum</taxon>
    </lineage>
</organism>
<dbReference type="PANTHER" id="PTHR33375">
    <property type="entry name" value="CHROMOSOME-PARTITIONING PROTEIN PARB-RELATED"/>
    <property type="match status" value="1"/>
</dbReference>
<dbReference type="PANTHER" id="PTHR33375:SF1">
    <property type="entry name" value="CHROMOSOME-PARTITIONING PROTEIN PARB-RELATED"/>
    <property type="match status" value="1"/>
</dbReference>
<dbReference type="GO" id="GO:0007059">
    <property type="term" value="P:chromosome segregation"/>
    <property type="evidence" value="ECO:0007669"/>
    <property type="project" value="TreeGrafter"/>
</dbReference>
<dbReference type="AlphaFoldDB" id="A0A1B7LAY4"/>
<dbReference type="RefSeq" id="WP_066671356.1">
    <property type="nucleotide sequence ID" value="NZ_LYVF01000195.1"/>
</dbReference>
<dbReference type="InterPro" id="IPR041468">
    <property type="entry name" value="HTH_ParB/Spo0J"/>
</dbReference>
<dbReference type="GO" id="GO:0005694">
    <property type="term" value="C:chromosome"/>
    <property type="evidence" value="ECO:0007669"/>
    <property type="project" value="TreeGrafter"/>
</dbReference>
<dbReference type="SUPFAM" id="SSF109709">
    <property type="entry name" value="KorB DNA-binding domain-like"/>
    <property type="match status" value="1"/>
</dbReference>
<name>A0A1B7LAY4_9FIRM</name>
<keyword evidence="3" id="KW-1185">Reference proteome</keyword>
<dbReference type="InterPro" id="IPR050336">
    <property type="entry name" value="Chromosome_partition/occlusion"/>
</dbReference>
<evidence type="ECO:0000313" key="3">
    <source>
        <dbReference type="Proteomes" id="UP000078532"/>
    </source>
</evidence>
<proteinExistence type="predicted"/>
<dbReference type="Gene3D" id="1.10.10.2830">
    <property type="match status" value="1"/>
</dbReference>
<feature type="domain" description="ParB/Spo0J HTH" evidence="1">
    <location>
        <begin position="105"/>
        <end position="202"/>
    </location>
</feature>
<dbReference type="STRING" id="1838280.A6M21_15770"/>
<protein>
    <submittedName>
        <fullName evidence="2">SpoOJ protein</fullName>
    </submittedName>
</protein>
<sequence>MHRAERLITQIETACVKDNQVLSLSVNRQDVERCIRIIREYGLLTLPVVGNLPDGTRLVLSGECEFLALREMGVRTVETVAVPVWEEQDSSRLSLLLTSLRKNPNALSEGLLVAQLLKTGQYTQSQVGEMLGKSVSWVNKRVSLITRLHPAVRELVTMRQLCPYSAQEIARLPEKIQHAFATKVVQEGLPKSAVEVLVETYNKEGCPDSFKEQMLEQPRHALGKVADIRKVKAIRNNHKEKDVPPSGQAIRNDLVLLLRCISDAQRQLGGLDHPVLLQQHSLLARSRDACIRFASLLDAHLEVLDFSPGKTGKEVAVHDH</sequence>